<keyword evidence="3 7" id="KW-0479">Metal-binding</keyword>
<dbReference type="EC" id="4.2.1.1" evidence="2"/>
<evidence type="ECO:0000256" key="1">
    <source>
        <dbReference type="ARBA" id="ARBA00006217"/>
    </source>
</evidence>
<organism evidence="8 9">
    <name type="scientific">Novispirillum itersonii</name>
    <name type="common">Aquaspirillum itersonii</name>
    <dbReference type="NCBI Taxonomy" id="189"/>
    <lineage>
        <taxon>Bacteria</taxon>
        <taxon>Pseudomonadati</taxon>
        <taxon>Pseudomonadota</taxon>
        <taxon>Alphaproteobacteria</taxon>
        <taxon>Rhodospirillales</taxon>
        <taxon>Novispirillaceae</taxon>
        <taxon>Novispirillum</taxon>
    </lineage>
</organism>
<evidence type="ECO:0000313" key="9">
    <source>
        <dbReference type="Proteomes" id="UP000544872"/>
    </source>
</evidence>
<dbReference type="InterPro" id="IPR015892">
    <property type="entry name" value="Carbonic_anhydrase_CS"/>
</dbReference>
<dbReference type="SUPFAM" id="SSF53056">
    <property type="entry name" value="beta-carbonic anhydrase, cab"/>
    <property type="match status" value="1"/>
</dbReference>
<keyword evidence="9" id="KW-1185">Reference proteome</keyword>
<sequence length="202" mass="22149">MLKTIDRMIAGFRSFKAAYYEQRPERVMTLVEGSQSPEVVLIACSDSRVDPAILTNAEPGELFVVRNVAALVPPFENDGRYHGTSAALEYAVRDLKVSDAVILSHSNCGGVKALVAARNGSVSDRTFINPWMSLMGECATDADPDVVSKESLKRSLANLRTFPFVQAAEAAGYLRLHGWWFDMKAGVLYALNEKTGEFEARA</sequence>
<dbReference type="Gene3D" id="3.40.1050.10">
    <property type="entry name" value="Carbonic anhydrase"/>
    <property type="match status" value="1"/>
</dbReference>
<evidence type="ECO:0000256" key="3">
    <source>
        <dbReference type="ARBA" id="ARBA00022723"/>
    </source>
</evidence>
<evidence type="ECO:0000256" key="6">
    <source>
        <dbReference type="ARBA" id="ARBA00048348"/>
    </source>
</evidence>
<dbReference type="SMART" id="SM00947">
    <property type="entry name" value="Pro_CA"/>
    <property type="match status" value="1"/>
</dbReference>
<dbReference type="InterPro" id="IPR001765">
    <property type="entry name" value="Carbonic_anhydrase"/>
</dbReference>
<dbReference type="EMBL" id="JACIIX010000014">
    <property type="protein sequence ID" value="MBB6211852.1"/>
    <property type="molecule type" value="Genomic_DNA"/>
</dbReference>
<gene>
    <name evidence="8" type="ORF">FHS48_003296</name>
</gene>
<dbReference type="RefSeq" id="WP_184264988.1">
    <property type="nucleotide sequence ID" value="NZ_JACIIX010000014.1"/>
</dbReference>
<evidence type="ECO:0000256" key="5">
    <source>
        <dbReference type="ARBA" id="ARBA00023239"/>
    </source>
</evidence>
<feature type="binding site" evidence="7">
    <location>
        <position position="44"/>
    </location>
    <ligand>
        <name>Zn(2+)</name>
        <dbReference type="ChEBI" id="CHEBI:29105"/>
    </ligand>
</feature>
<evidence type="ECO:0000256" key="2">
    <source>
        <dbReference type="ARBA" id="ARBA00012925"/>
    </source>
</evidence>
<proteinExistence type="inferred from homology"/>
<dbReference type="PROSITE" id="PS00704">
    <property type="entry name" value="PROK_CO2_ANHYDRASE_1"/>
    <property type="match status" value="1"/>
</dbReference>
<evidence type="ECO:0000256" key="7">
    <source>
        <dbReference type="PIRSR" id="PIRSR601765-1"/>
    </source>
</evidence>
<dbReference type="PANTHER" id="PTHR11002">
    <property type="entry name" value="CARBONIC ANHYDRASE"/>
    <property type="match status" value="1"/>
</dbReference>
<dbReference type="PANTHER" id="PTHR11002:SF76">
    <property type="entry name" value="CARBONIC ANHYDRASE"/>
    <property type="match status" value="1"/>
</dbReference>
<accession>A0A7W9ZI02</accession>
<dbReference type="AlphaFoldDB" id="A0A7W9ZI02"/>
<comment type="similarity">
    <text evidence="1">Belongs to the beta-class carbonic anhydrase family.</text>
</comment>
<evidence type="ECO:0000313" key="8">
    <source>
        <dbReference type="EMBL" id="MBB6211852.1"/>
    </source>
</evidence>
<keyword evidence="4 7" id="KW-0862">Zinc</keyword>
<feature type="binding site" evidence="7">
    <location>
        <position position="108"/>
    </location>
    <ligand>
        <name>Zn(2+)</name>
        <dbReference type="ChEBI" id="CHEBI:29105"/>
    </ligand>
</feature>
<reference evidence="8 9" key="1">
    <citation type="submission" date="2020-08" db="EMBL/GenBank/DDBJ databases">
        <title>Genomic Encyclopedia of Type Strains, Phase IV (KMG-IV): sequencing the most valuable type-strain genomes for metagenomic binning, comparative biology and taxonomic classification.</title>
        <authorList>
            <person name="Goeker M."/>
        </authorList>
    </citation>
    <scope>NUCLEOTIDE SEQUENCE [LARGE SCALE GENOMIC DNA]</scope>
    <source>
        <strain evidence="8 9">DSM 11590</strain>
    </source>
</reference>
<feature type="binding site" evidence="7">
    <location>
        <position position="46"/>
    </location>
    <ligand>
        <name>Zn(2+)</name>
        <dbReference type="ChEBI" id="CHEBI:29105"/>
    </ligand>
</feature>
<comment type="caution">
    <text evidence="8">The sequence shown here is derived from an EMBL/GenBank/DDBJ whole genome shotgun (WGS) entry which is preliminary data.</text>
</comment>
<dbReference type="Pfam" id="PF00484">
    <property type="entry name" value="Pro_CA"/>
    <property type="match status" value="1"/>
</dbReference>
<evidence type="ECO:0000256" key="4">
    <source>
        <dbReference type="ARBA" id="ARBA00022833"/>
    </source>
</evidence>
<dbReference type="Proteomes" id="UP000544872">
    <property type="component" value="Unassembled WGS sequence"/>
</dbReference>
<comment type="catalytic activity">
    <reaction evidence="6">
        <text>hydrogencarbonate + H(+) = CO2 + H2O</text>
        <dbReference type="Rhea" id="RHEA:10748"/>
        <dbReference type="ChEBI" id="CHEBI:15377"/>
        <dbReference type="ChEBI" id="CHEBI:15378"/>
        <dbReference type="ChEBI" id="CHEBI:16526"/>
        <dbReference type="ChEBI" id="CHEBI:17544"/>
        <dbReference type="EC" id="4.2.1.1"/>
    </reaction>
</comment>
<name>A0A7W9ZI02_NOVIT</name>
<protein>
    <recommendedName>
        <fullName evidence="2">carbonic anhydrase</fullName>
        <ecNumber evidence="2">4.2.1.1</ecNumber>
    </recommendedName>
</protein>
<keyword evidence="5 8" id="KW-0456">Lyase</keyword>
<dbReference type="GO" id="GO:0004089">
    <property type="term" value="F:carbonate dehydratase activity"/>
    <property type="evidence" value="ECO:0007669"/>
    <property type="project" value="UniProtKB-EC"/>
</dbReference>
<feature type="binding site" evidence="7">
    <location>
        <position position="105"/>
    </location>
    <ligand>
        <name>Zn(2+)</name>
        <dbReference type="ChEBI" id="CHEBI:29105"/>
    </ligand>
</feature>
<dbReference type="InterPro" id="IPR036874">
    <property type="entry name" value="Carbonic_anhydrase_sf"/>
</dbReference>
<dbReference type="GO" id="GO:0008270">
    <property type="term" value="F:zinc ion binding"/>
    <property type="evidence" value="ECO:0007669"/>
    <property type="project" value="InterPro"/>
</dbReference>
<comment type="cofactor">
    <cofactor evidence="7">
        <name>Zn(2+)</name>
        <dbReference type="ChEBI" id="CHEBI:29105"/>
    </cofactor>
    <text evidence="7">Binds 1 zinc ion per subunit.</text>
</comment>
<dbReference type="GO" id="GO:0015976">
    <property type="term" value="P:carbon utilization"/>
    <property type="evidence" value="ECO:0007669"/>
    <property type="project" value="InterPro"/>
</dbReference>